<comment type="caution">
    <text evidence="2">The sequence shown here is derived from an EMBL/GenBank/DDBJ whole genome shotgun (WGS) entry which is preliminary data.</text>
</comment>
<dbReference type="AlphaFoldDB" id="A0A9Q1I064"/>
<keyword evidence="3" id="KW-1185">Reference proteome</keyword>
<protein>
    <submittedName>
        <fullName evidence="2">Uncharacterized protein</fullName>
    </submittedName>
</protein>
<dbReference type="Proteomes" id="UP001152803">
    <property type="component" value="Unassembled WGS sequence"/>
</dbReference>
<accession>A0A9Q1I064</accession>
<dbReference type="EMBL" id="JAFJMO010000006">
    <property type="protein sequence ID" value="KAJ8274506.1"/>
    <property type="molecule type" value="Genomic_DNA"/>
</dbReference>
<evidence type="ECO:0000256" key="1">
    <source>
        <dbReference type="SAM" id="MobiDB-lite"/>
    </source>
</evidence>
<evidence type="ECO:0000313" key="2">
    <source>
        <dbReference type="EMBL" id="KAJ8274506.1"/>
    </source>
</evidence>
<evidence type="ECO:0000313" key="3">
    <source>
        <dbReference type="Proteomes" id="UP001152803"/>
    </source>
</evidence>
<reference evidence="2" key="1">
    <citation type="journal article" date="2023" name="Science">
        <title>Genome structures resolve the early diversification of teleost fishes.</title>
        <authorList>
            <person name="Parey E."/>
            <person name="Louis A."/>
            <person name="Montfort J."/>
            <person name="Bouchez O."/>
            <person name="Roques C."/>
            <person name="Iampietro C."/>
            <person name="Lluch J."/>
            <person name="Castinel A."/>
            <person name="Donnadieu C."/>
            <person name="Desvignes T."/>
            <person name="Floi Bucao C."/>
            <person name="Jouanno E."/>
            <person name="Wen M."/>
            <person name="Mejri S."/>
            <person name="Dirks R."/>
            <person name="Jansen H."/>
            <person name="Henkel C."/>
            <person name="Chen W.J."/>
            <person name="Zahm M."/>
            <person name="Cabau C."/>
            <person name="Klopp C."/>
            <person name="Thompson A.W."/>
            <person name="Robinson-Rechavi M."/>
            <person name="Braasch I."/>
            <person name="Lecointre G."/>
            <person name="Bobe J."/>
            <person name="Postlethwait J.H."/>
            <person name="Berthelot C."/>
            <person name="Roest Crollius H."/>
            <person name="Guiguen Y."/>
        </authorList>
    </citation>
    <scope>NUCLEOTIDE SEQUENCE</scope>
    <source>
        <strain evidence="2">Concon-B</strain>
    </source>
</reference>
<gene>
    <name evidence="2" type="ORF">COCON_G00091310</name>
</gene>
<proteinExistence type="predicted"/>
<sequence length="138" mass="15430">MRCKLKPGRAADVLEDCTESSHLTEETAPRGCCTHSRQRTVELHTILVRVTFRLWGPFWRLRLPGCYLPDAGGGGRVRSGSCRAPPAFSTALHSERVLLQTRSQRAGGEEEEEDFQHKLAPDGSRAFLSDCGHHHKRP</sequence>
<feature type="region of interest" description="Disordered" evidence="1">
    <location>
        <begin position="102"/>
        <end position="138"/>
    </location>
</feature>
<name>A0A9Q1I064_CONCO</name>
<organism evidence="2 3">
    <name type="scientific">Conger conger</name>
    <name type="common">Conger eel</name>
    <name type="synonym">Muraena conger</name>
    <dbReference type="NCBI Taxonomy" id="82655"/>
    <lineage>
        <taxon>Eukaryota</taxon>
        <taxon>Metazoa</taxon>
        <taxon>Chordata</taxon>
        <taxon>Craniata</taxon>
        <taxon>Vertebrata</taxon>
        <taxon>Euteleostomi</taxon>
        <taxon>Actinopterygii</taxon>
        <taxon>Neopterygii</taxon>
        <taxon>Teleostei</taxon>
        <taxon>Anguilliformes</taxon>
        <taxon>Congridae</taxon>
        <taxon>Conger</taxon>
    </lineage>
</organism>